<dbReference type="SUPFAM" id="SSF52129">
    <property type="entry name" value="Caspase-like"/>
    <property type="match status" value="1"/>
</dbReference>
<dbReference type="InterPro" id="IPR011044">
    <property type="entry name" value="Quino_amine_DH_bsu"/>
</dbReference>
<gene>
    <name evidence="3" type="ORF">ACFOGH_13785</name>
</gene>
<comment type="caution">
    <text evidence="3">The sequence shown here is derived from an EMBL/GenBank/DDBJ whole genome shotgun (WGS) entry which is preliminary data.</text>
</comment>
<dbReference type="EMBL" id="JBHRTO010000001">
    <property type="protein sequence ID" value="MFC3182068.1"/>
    <property type="molecule type" value="Genomic_DNA"/>
</dbReference>
<dbReference type="InterPro" id="IPR011041">
    <property type="entry name" value="Quinoprot_gluc/sorb_DH_b-prop"/>
</dbReference>
<feature type="domain" description="Peptidase C14 caspase" evidence="2">
    <location>
        <begin position="1040"/>
        <end position="1272"/>
    </location>
</feature>
<keyword evidence="4" id="KW-1185">Reference proteome</keyword>
<dbReference type="InterPro" id="IPR011600">
    <property type="entry name" value="Pept_C14_caspase"/>
</dbReference>
<dbReference type="Proteomes" id="UP001595547">
    <property type="component" value="Unassembled WGS sequence"/>
</dbReference>
<dbReference type="PANTHER" id="PTHR37841">
    <property type="entry name" value="GLR2918 PROTEIN"/>
    <property type="match status" value="1"/>
</dbReference>
<feature type="signal peptide" evidence="1">
    <location>
        <begin position="1"/>
        <end position="16"/>
    </location>
</feature>
<evidence type="ECO:0000313" key="3">
    <source>
        <dbReference type="EMBL" id="MFC3182068.1"/>
    </source>
</evidence>
<organism evidence="3 4">
    <name type="scientific">Cypionkella sinensis</name>
    <dbReference type="NCBI Taxonomy" id="1756043"/>
    <lineage>
        <taxon>Bacteria</taxon>
        <taxon>Pseudomonadati</taxon>
        <taxon>Pseudomonadota</taxon>
        <taxon>Alphaproteobacteria</taxon>
        <taxon>Rhodobacterales</taxon>
        <taxon>Paracoccaceae</taxon>
        <taxon>Cypionkella</taxon>
    </lineage>
</organism>
<sequence>MRALILAAFLATPAMAQDAFQWVAKPGFQDAGAAHQGVVPLKQGDLWGLMGRDGQWVATPQYQAVGDPGQGWFPVQQGGKWGTVDLSGAVIASFDYDAIGKPATYTPFKYQGMWYALAPDGNFVTTPLPFDTLLANDGTCITGTQNNTFVSYSGGAEPFVQTLSDVQDALPPSEGMVAVKLPGGWVQINCADGSMVIGDDAPFVATRPVSDGYAAVQADLGWGYATPYGVGIEFGGDYKAAGDFSEGLAPVQVADGKWGYINKQNQMVIPATFDRAYGFADGIAGVLIGDKRGFITPDGEQVAAAQFDDFWRHDGGVIPVRQGDLWGVIAPDATDPATRFNLPLASLAAAQAGQTQAFDLVPSNPHYYVAQDDVSLHSISFAQDGTVMLTVLANGFNAELALWDMRSHRLIRKVKQPDLTQAMLLPASNLVLAGYVSGHIAVLDALTGAEVFRLHPFKGPVLDMVVSPDGKLLAMTDGIEIGIWNLTTGAALSAMADPAHKLRFTADSTQIWAANQQGGLVRRALTGEILARVPEGPPPEYAMGLTTAIPTIALGPDGTLVMAGNQLVQQPDGFYKPQNWLTVITETGSRRIDLPASIDRVMTLDISGDGKTLAYSATQSDPYVAYLATLTLADGKEIAAQNLDNSAEAQAKGMPRAMSALDRLSFSPDGGLVLIGSEGTDILTVDPATLTKQATFATPLANAQNGTALLDGDRFFTTDGGGGVWVWNLAQARLETHVAMSDASFGVEEQIEPAGDRFYLYSGLEEGLAAAFDMKTMAQIPLSQDEANAFLADVDYDPSLPYSDELNAEFRALNVDGHRAAVLGGRVGVVIDPVGLHRAYDLKSGALLAEFLATPDGEWLMLTPEGFFAASPNGAQLVSVSNGLRAFSVDQVYQALYRPDLVAAKLAGDPDGLVAKAAAELDLARVLGSGPAPITRFKLPTAKSSEPDYEVEIELQDEGGGIGRVEWRLNGMTVEVQPTRAPVALDEDLPTAKTRVALDPGENIIEVVAYNAAGLVASPPRQMVVTWDGVASSEPPSLYVLAVGVNDYADGRLQLKYAAADAQAFANAMKKSGAGVFKSVNVTTLLDRDVTEAKLDAAFTEMGKQAKSQDVFLFFLAGHGKTVEGKYYFIPQDFRFEGDDPIRAKGIDQDRWQEWAARVKAKKSVMIYDTCESGSLTGTRSVDAAMAQSAAVERLTRAMGRTILSASTDDAPALEGYNGHGVMTWAMLDAMGQADTNGNATIEVTELASFLDVKVPEVSFAAFGLRQVPQMSIKGSDFALGSKVSVLDASAESFPATLTHVVAGGTAVLDAPAGAQVQVIAEGVFAGVYKIEEKDGFARIAKDGKALGWVAVAALTPLQ</sequence>
<evidence type="ECO:0000313" key="4">
    <source>
        <dbReference type="Proteomes" id="UP001595547"/>
    </source>
</evidence>
<dbReference type="PANTHER" id="PTHR37841:SF1">
    <property type="entry name" value="DUF3298 DOMAIN-CONTAINING PROTEIN"/>
    <property type="match status" value="1"/>
</dbReference>
<reference evidence="4" key="1">
    <citation type="journal article" date="2019" name="Int. J. Syst. Evol. Microbiol.">
        <title>The Global Catalogue of Microorganisms (GCM) 10K type strain sequencing project: providing services to taxonomists for standard genome sequencing and annotation.</title>
        <authorList>
            <consortium name="The Broad Institute Genomics Platform"/>
            <consortium name="The Broad Institute Genome Sequencing Center for Infectious Disease"/>
            <person name="Wu L."/>
            <person name="Ma J."/>
        </authorList>
    </citation>
    <scope>NUCLEOTIDE SEQUENCE [LARGE SCALE GENOMIC DNA]</scope>
    <source>
        <strain evidence="4">KCTC 52039</strain>
    </source>
</reference>
<dbReference type="Pfam" id="PF14903">
    <property type="entry name" value="WG_beta_rep"/>
    <property type="match status" value="3"/>
</dbReference>
<feature type="chain" id="PRO_5046201828" evidence="1">
    <location>
        <begin position="17"/>
        <end position="1359"/>
    </location>
</feature>
<evidence type="ECO:0000259" key="2">
    <source>
        <dbReference type="Pfam" id="PF00656"/>
    </source>
</evidence>
<proteinExistence type="predicted"/>
<dbReference type="Pfam" id="PF00656">
    <property type="entry name" value="Peptidase_C14"/>
    <property type="match status" value="1"/>
</dbReference>
<dbReference type="Gene3D" id="3.40.50.1460">
    <property type="match status" value="1"/>
</dbReference>
<dbReference type="SUPFAM" id="SSF82171">
    <property type="entry name" value="DPP6 N-terminal domain-like"/>
    <property type="match status" value="1"/>
</dbReference>
<dbReference type="InterPro" id="IPR032774">
    <property type="entry name" value="WG_beta_rep"/>
</dbReference>
<dbReference type="SUPFAM" id="SSF50952">
    <property type="entry name" value="Soluble quinoprotein glucose dehydrogenase"/>
    <property type="match status" value="1"/>
</dbReference>
<dbReference type="RefSeq" id="WP_380073648.1">
    <property type="nucleotide sequence ID" value="NZ_JBHRTO010000001.1"/>
</dbReference>
<dbReference type="SUPFAM" id="SSF50969">
    <property type="entry name" value="YVTN repeat-like/Quinoprotein amine dehydrogenase"/>
    <property type="match status" value="1"/>
</dbReference>
<dbReference type="Gene3D" id="2.130.10.10">
    <property type="entry name" value="YVTN repeat-like/Quinoprotein amine dehydrogenase"/>
    <property type="match status" value="2"/>
</dbReference>
<accession>A0ABV7J7G2</accession>
<keyword evidence="1" id="KW-0732">Signal</keyword>
<dbReference type="InterPro" id="IPR029030">
    <property type="entry name" value="Caspase-like_dom_sf"/>
</dbReference>
<dbReference type="InterPro" id="IPR015943">
    <property type="entry name" value="WD40/YVTN_repeat-like_dom_sf"/>
</dbReference>
<name>A0ABV7J7G2_9RHOB</name>
<protein>
    <submittedName>
        <fullName evidence="3">WG repeat-containing protein</fullName>
    </submittedName>
</protein>
<evidence type="ECO:0000256" key="1">
    <source>
        <dbReference type="SAM" id="SignalP"/>
    </source>
</evidence>